<gene>
    <name evidence="1" type="ORF">HID58_056312</name>
</gene>
<accession>A0ABQ8AN36</accession>
<feature type="non-terminal residue" evidence="1">
    <location>
        <position position="1"/>
    </location>
</feature>
<dbReference type="EMBL" id="JAGKQM010000013">
    <property type="protein sequence ID" value="KAH0893883.1"/>
    <property type="molecule type" value="Genomic_DNA"/>
</dbReference>
<reference evidence="1 2" key="1">
    <citation type="submission" date="2021-05" db="EMBL/GenBank/DDBJ databases">
        <title>Genome Assembly of Synthetic Allotetraploid Brassica napus Reveals Homoeologous Exchanges between Subgenomes.</title>
        <authorList>
            <person name="Davis J.T."/>
        </authorList>
    </citation>
    <scope>NUCLEOTIDE SEQUENCE [LARGE SCALE GENOMIC DNA]</scope>
    <source>
        <strain evidence="2">cv. Da-Ae</strain>
        <tissue evidence="1">Seedling</tissue>
    </source>
</reference>
<sequence>PSVVDFLTSDQSEFLFYVSRRGHRGGFSIARSDCTTARLVLSVLLLLFADWQGILGCPVVKPLWRLEFLTFVVALAWFVSSCSHFSSSLPTWYVAGFCCFPTACFHTVKLMSLLRLAVAADAELGHLFRLMQLQPPTQGDSGSSLRWLSHFNSSNDECKETHH</sequence>
<evidence type="ECO:0000313" key="2">
    <source>
        <dbReference type="Proteomes" id="UP000824890"/>
    </source>
</evidence>
<proteinExistence type="predicted"/>
<organism evidence="1 2">
    <name type="scientific">Brassica napus</name>
    <name type="common">Rape</name>
    <dbReference type="NCBI Taxonomy" id="3708"/>
    <lineage>
        <taxon>Eukaryota</taxon>
        <taxon>Viridiplantae</taxon>
        <taxon>Streptophyta</taxon>
        <taxon>Embryophyta</taxon>
        <taxon>Tracheophyta</taxon>
        <taxon>Spermatophyta</taxon>
        <taxon>Magnoliopsida</taxon>
        <taxon>eudicotyledons</taxon>
        <taxon>Gunneridae</taxon>
        <taxon>Pentapetalae</taxon>
        <taxon>rosids</taxon>
        <taxon>malvids</taxon>
        <taxon>Brassicales</taxon>
        <taxon>Brassicaceae</taxon>
        <taxon>Brassiceae</taxon>
        <taxon>Brassica</taxon>
    </lineage>
</organism>
<protein>
    <submittedName>
        <fullName evidence="1">Uncharacterized protein</fullName>
    </submittedName>
</protein>
<keyword evidence="2" id="KW-1185">Reference proteome</keyword>
<name>A0ABQ8AN36_BRANA</name>
<comment type="caution">
    <text evidence="1">The sequence shown here is derived from an EMBL/GenBank/DDBJ whole genome shotgun (WGS) entry which is preliminary data.</text>
</comment>
<dbReference type="Proteomes" id="UP000824890">
    <property type="component" value="Unassembled WGS sequence"/>
</dbReference>
<evidence type="ECO:0000313" key="1">
    <source>
        <dbReference type="EMBL" id="KAH0893883.1"/>
    </source>
</evidence>